<gene>
    <name evidence="1" type="ORF">NCTC9695_06337</name>
</gene>
<evidence type="ECO:0000313" key="2">
    <source>
        <dbReference type="Proteomes" id="UP000275777"/>
    </source>
</evidence>
<accession>A0A447TLP6</accession>
<evidence type="ECO:0000313" key="1">
    <source>
        <dbReference type="EMBL" id="VEB45805.1"/>
    </source>
</evidence>
<dbReference type="Proteomes" id="UP000275777">
    <property type="component" value="Chromosome"/>
</dbReference>
<dbReference type="EMBL" id="LR134182">
    <property type="protein sequence ID" value="VEB45805.1"/>
    <property type="molecule type" value="Genomic_DNA"/>
</dbReference>
<sequence length="38" mass="3835">MKSTAEYLEDPEQAADRALSLLQDLGGLSAAAAWGGAG</sequence>
<protein>
    <submittedName>
        <fullName evidence="1">Uncharacterized protein</fullName>
    </submittedName>
</protein>
<reference evidence="1 2" key="1">
    <citation type="submission" date="2018-12" db="EMBL/GenBank/DDBJ databases">
        <authorList>
            <consortium name="Pathogen Informatics"/>
        </authorList>
    </citation>
    <scope>NUCLEOTIDE SEQUENCE [LARGE SCALE GENOMIC DNA]</scope>
    <source>
        <strain evidence="1 2">NCTC9695</strain>
    </source>
</reference>
<proteinExistence type="predicted"/>
<name>A0A447TLP6_CHRVL</name>
<organism evidence="1 2">
    <name type="scientific">Chromobacterium violaceum</name>
    <dbReference type="NCBI Taxonomy" id="536"/>
    <lineage>
        <taxon>Bacteria</taxon>
        <taxon>Pseudomonadati</taxon>
        <taxon>Pseudomonadota</taxon>
        <taxon>Betaproteobacteria</taxon>
        <taxon>Neisseriales</taxon>
        <taxon>Chromobacteriaceae</taxon>
        <taxon>Chromobacterium</taxon>
    </lineage>
</organism>
<dbReference type="AlphaFoldDB" id="A0A447TLP6"/>